<dbReference type="Pfam" id="PF18096">
    <property type="entry name" value="Thump_like"/>
    <property type="match status" value="1"/>
</dbReference>
<dbReference type="Proteomes" id="UP001500635">
    <property type="component" value="Unassembled WGS sequence"/>
</dbReference>
<evidence type="ECO:0000259" key="1">
    <source>
        <dbReference type="Pfam" id="PF18096"/>
    </source>
</evidence>
<comment type="caution">
    <text evidence="2">The sequence shown here is derived from an EMBL/GenBank/DDBJ whole genome shotgun (WGS) entry which is preliminary data.</text>
</comment>
<dbReference type="InterPro" id="IPR041497">
    <property type="entry name" value="Thump-like"/>
</dbReference>
<reference evidence="3" key="1">
    <citation type="journal article" date="2019" name="Int. J. Syst. Evol. Microbiol.">
        <title>The Global Catalogue of Microorganisms (GCM) 10K type strain sequencing project: providing services to taxonomists for standard genome sequencing and annotation.</title>
        <authorList>
            <consortium name="The Broad Institute Genomics Platform"/>
            <consortium name="The Broad Institute Genome Sequencing Center for Infectious Disease"/>
            <person name="Wu L."/>
            <person name="Ma J."/>
        </authorList>
    </citation>
    <scope>NUCLEOTIDE SEQUENCE [LARGE SCALE GENOMIC DNA]</scope>
    <source>
        <strain evidence="3">JCM 17688</strain>
    </source>
</reference>
<evidence type="ECO:0000313" key="3">
    <source>
        <dbReference type="Proteomes" id="UP001500635"/>
    </source>
</evidence>
<dbReference type="RefSeq" id="WP_344990767.1">
    <property type="nucleotide sequence ID" value="NZ_BAABFR010000006.1"/>
</dbReference>
<protein>
    <submittedName>
        <fullName evidence="2">S-adenosylmethionine-dependent methyltransferase</fullName>
    </submittedName>
</protein>
<accession>A0ABP8J4X0</accession>
<sequence length="392" mass="41456">MDAGDLAFLTSSAGQRAAHDAAARSLSDRTLLADVAALRRAHGEGARAAVELVRARRRAVGKLDDPETWLLDSESLQQATPSAVAMHRADRLAGLSVHDVTCSVGAELRALLARCPAVLGSDLDPIRAAIAGRNCPGALVFRADALAPSSTAEVVIADPARRAGGRRIVDPEQMLPPLSALLDAYRGRSLAVKTAPGIDYERLYRNGCGDVDFGGEVELVSLDGGVREACLWAGPIAACGLRRATVLGGNGFEITSAEPDDVPVAPAGRFLIEPDGAVIRAGLVRHYGFRHGLWQLDPRIAYLSGDSVPAGVRGFAVLDELKYSEKALRAALRARGAGTVEILTRGAAIDPDVLRRRLKLDGGEAYSVVIARIGRGVTAWVCRPTRAERLYA</sequence>
<organism evidence="2 3">
    <name type="scientific">Tsukamurella soli</name>
    <dbReference type="NCBI Taxonomy" id="644556"/>
    <lineage>
        <taxon>Bacteria</taxon>
        <taxon>Bacillati</taxon>
        <taxon>Actinomycetota</taxon>
        <taxon>Actinomycetes</taxon>
        <taxon>Mycobacteriales</taxon>
        <taxon>Tsukamurellaceae</taxon>
        <taxon>Tsukamurella</taxon>
    </lineage>
</organism>
<proteinExistence type="predicted"/>
<dbReference type="GO" id="GO:0008168">
    <property type="term" value="F:methyltransferase activity"/>
    <property type="evidence" value="ECO:0007669"/>
    <property type="project" value="UniProtKB-KW"/>
</dbReference>
<keyword evidence="2" id="KW-0489">Methyltransferase</keyword>
<name>A0ABP8J4X0_9ACTN</name>
<dbReference type="EMBL" id="BAABFR010000006">
    <property type="protein sequence ID" value="GAA4385098.1"/>
    <property type="molecule type" value="Genomic_DNA"/>
</dbReference>
<dbReference type="Gene3D" id="3.40.50.150">
    <property type="entry name" value="Vaccinia Virus protein VP39"/>
    <property type="match status" value="1"/>
</dbReference>
<keyword evidence="2" id="KW-0808">Transferase</keyword>
<feature type="domain" description="THUMP-like" evidence="1">
    <location>
        <begin position="312"/>
        <end position="384"/>
    </location>
</feature>
<dbReference type="SUPFAM" id="SSF53335">
    <property type="entry name" value="S-adenosyl-L-methionine-dependent methyltransferases"/>
    <property type="match status" value="1"/>
</dbReference>
<gene>
    <name evidence="2" type="ORF">GCM10023147_06520</name>
</gene>
<dbReference type="InterPro" id="IPR029063">
    <property type="entry name" value="SAM-dependent_MTases_sf"/>
</dbReference>
<evidence type="ECO:0000313" key="2">
    <source>
        <dbReference type="EMBL" id="GAA4385098.1"/>
    </source>
</evidence>
<dbReference type="GO" id="GO:0032259">
    <property type="term" value="P:methylation"/>
    <property type="evidence" value="ECO:0007669"/>
    <property type="project" value="UniProtKB-KW"/>
</dbReference>
<keyword evidence="3" id="KW-1185">Reference proteome</keyword>